<dbReference type="EC" id="2.3.1.199" evidence="15"/>
<keyword evidence="5" id="KW-0963">Cytoplasm</keyword>
<evidence type="ECO:0000256" key="5">
    <source>
        <dbReference type="ARBA" id="ARBA00022490"/>
    </source>
</evidence>
<dbReference type="InterPro" id="IPR012674">
    <property type="entry name" value="Calycin"/>
</dbReference>
<keyword evidence="13 15" id="KW-0472">Membrane</keyword>
<evidence type="ECO:0000256" key="15">
    <source>
        <dbReference type="RuleBase" id="RU361115"/>
    </source>
</evidence>
<evidence type="ECO:0000313" key="16">
    <source>
        <dbReference type="Ensembl" id="ENSHCOP00000025862.1"/>
    </source>
</evidence>
<dbReference type="Ensembl" id="ENSHCOT00000020484.1">
    <property type="protein sequence ID" value="ENSHCOP00000025862.1"/>
    <property type="gene ID" value="ENSHCOG00000016376.1"/>
</dbReference>
<reference evidence="16" key="1">
    <citation type="submission" date="2025-08" db="UniProtKB">
        <authorList>
            <consortium name="Ensembl"/>
        </authorList>
    </citation>
    <scope>IDENTIFICATION</scope>
</reference>
<keyword evidence="10 15" id="KW-1133">Transmembrane helix</keyword>
<dbReference type="InterPro" id="IPR000463">
    <property type="entry name" value="Fatty_acid-bd"/>
</dbReference>
<proteinExistence type="inferred from homology"/>
<dbReference type="PRINTS" id="PR00178">
    <property type="entry name" value="FATTYACIDBP"/>
</dbReference>
<keyword evidence="8 15" id="KW-0812">Transmembrane</keyword>
<keyword evidence="6 15" id="KW-0444">Lipid biosynthesis</keyword>
<reference evidence="16" key="2">
    <citation type="submission" date="2025-09" db="UniProtKB">
        <authorList>
            <consortium name="Ensembl"/>
        </authorList>
    </citation>
    <scope>IDENTIFICATION</scope>
</reference>
<dbReference type="Proteomes" id="UP000264820">
    <property type="component" value="Unplaced"/>
</dbReference>
<evidence type="ECO:0000256" key="7">
    <source>
        <dbReference type="ARBA" id="ARBA00022679"/>
    </source>
</evidence>
<dbReference type="SUPFAM" id="SSF50814">
    <property type="entry name" value="Lipocalins"/>
    <property type="match status" value="1"/>
</dbReference>
<feature type="transmembrane region" description="Helical" evidence="15">
    <location>
        <begin position="40"/>
        <end position="61"/>
    </location>
</feature>
<dbReference type="GO" id="GO:0019367">
    <property type="term" value="P:fatty acid elongation, saturated fatty acid"/>
    <property type="evidence" value="ECO:0007669"/>
    <property type="project" value="TreeGrafter"/>
</dbReference>
<evidence type="ECO:0000256" key="10">
    <source>
        <dbReference type="ARBA" id="ARBA00022989"/>
    </source>
</evidence>
<accession>A0A3Q2Z2W6</accession>
<dbReference type="GO" id="GO:0009922">
    <property type="term" value="F:fatty acid elongase activity"/>
    <property type="evidence" value="ECO:0007669"/>
    <property type="project" value="UniProtKB-EC"/>
</dbReference>
<keyword evidence="4" id="KW-0813">Transport</keyword>
<evidence type="ECO:0000256" key="9">
    <source>
        <dbReference type="ARBA" id="ARBA00022832"/>
    </source>
</evidence>
<dbReference type="GO" id="GO:0034626">
    <property type="term" value="P:fatty acid elongation, polyunsaturated fatty acid"/>
    <property type="evidence" value="ECO:0007669"/>
    <property type="project" value="TreeGrafter"/>
</dbReference>
<dbReference type="GeneTree" id="ENSGT01050000244838"/>
<dbReference type="PANTHER" id="PTHR11157">
    <property type="entry name" value="FATTY ACID ACYL TRANSFERASE-RELATED"/>
    <property type="match status" value="1"/>
</dbReference>
<dbReference type="Pfam" id="PF14651">
    <property type="entry name" value="Lipocalin_7"/>
    <property type="match status" value="1"/>
</dbReference>
<dbReference type="CDD" id="cd19446">
    <property type="entry name" value="FABP6"/>
    <property type="match status" value="1"/>
</dbReference>
<evidence type="ECO:0000256" key="6">
    <source>
        <dbReference type="ARBA" id="ARBA00022516"/>
    </source>
</evidence>
<feature type="transmembrane region" description="Helical" evidence="15">
    <location>
        <begin position="152"/>
        <end position="171"/>
    </location>
</feature>
<dbReference type="PANTHER" id="PTHR11157:SF145">
    <property type="entry name" value="ELONGATION OF VERY LONG CHAIN FATTY ACIDS PROTEIN"/>
    <property type="match status" value="1"/>
</dbReference>
<protein>
    <recommendedName>
        <fullName evidence="15">Elongation of very long chain fatty acids protein</fullName>
        <ecNumber evidence="15">2.3.1.199</ecNumber>
    </recommendedName>
    <alternativeName>
        <fullName evidence="15">Very-long-chain 3-oxoacyl-CoA synthase</fullName>
    </alternativeName>
</protein>
<dbReference type="InterPro" id="IPR030457">
    <property type="entry name" value="ELO_CS"/>
</dbReference>
<evidence type="ECO:0000256" key="12">
    <source>
        <dbReference type="ARBA" id="ARBA00023121"/>
    </source>
</evidence>
<dbReference type="GO" id="GO:0034625">
    <property type="term" value="P:fatty acid elongation, monounsaturated fatty acid"/>
    <property type="evidence" value="ECO:0007669"/>
    <property type="project" value="TreeGrafter"/>
</dbReference>
<keyword evidence="14 15" id="KW-0275">Fatty acid biosynthesis</keyword>
<keyword evidence="12" id="KW-0446">Lipid-binding</keyword>
<organism evidence="16 17">
    <name type="scientific">Hippocampus comes</name>
    <name type="common">Tiger tail seahorse</name>
    <dbReference type="NCBI Taxonomy" id="109280"/>
    <lineage>
        <taxon>Eukaryota</taxon>
        <taxon>Metazoa</taxon>
        <taxon>Chordata</taxon>
        <taxon>Craniata</taxon>
        <taxon>Vertebrata</taxon>
        <taxon>Euteleostomi</taxon>
        <taxon>Actinopterygii</taxon>
        <taxon>Neopterygii</taxon>
        <taxon>Teleostei</taxon>
        <taxon>Neoteleostei</taxon>
        <taxon>Acanthomorphata</taxon>
        <taxon>Syngnathiaria</taxon>
        <taxon>Syngnathiformes</taxon>
        <taxon>Syngnathoidei</taxon>
        <taxon>Syngnathidae</taxon>
        <taxon>Hippocampus</taxon>
    </lineage>
</organism>
<dbReference type="Gene3D" id="2.40.128.20">
    <property type="match status" value="1"/>
</dbReference>
<feature type="transmembrane region" description="Helical" evidence="15">
    <location>
        <begin position="183"/>
        <end position="203"/>
    </location>
</feature>
<sequence length="360" mass="41349">MREMILNHIGFQELTIWQRASISYQEILDNGDKRIENWPLVYSPVPVCWIILCYLFIVWAGPKLMAKKEAVNLKLVLIAYNFTMVCLSAYMFYEFTVSSWMANYSLLCQPVDYSNSPLALRMASVCWLFYFSKYIEFCDTMFFILRKKNSQLTFLHVYHHSTMILNCWLGLKYTPGGQSFMSGLVNSLIHVVMYFYYGLAAFGPSMTKYLWWKSYLTILQLLASPPPNANPTKMAFTGRWETETQEGYDEFCKLLGIPAEIIEKGRDYKLITEVSQDGNDFSWTQIYPTNAKVTNKFTVGKECDMETIGGKKFKATVHMEGGKLSVTFPNYHHTSEISGGKLIETSTAGSVVLKRTSKKI</sequence>
<dbReference type="STRING" id="109280.ENSHCOP00000025862"/>
<evidence type="ECO:0000256" key="14">
    <source>
        <dbReference type="ARBA" id="ARBA00023160"/>
    </source>
</evidence>
<evidence type="ECO:0000256" key="2">
    <source>
        <dbReference type="ARBA" id="ARBA00004496"/>
    </source>
</evidence>
<evidence type="ECO:0000256" key="11">
    <source>
        <dbReference type="ARBA" id="ARBA00023098"/>
    </source>
</evidence>
<dbReference type="InterPro" id="IPR002076">
    <property type="entry name" value="ELO_fam"/>
</dbReference>
<evidence type="ECO:0000256" key="8">
    <source>
        <dbReference type="ARBA" id="ARBA00022692"/>
    </source>
</evidence>
<comment type="caution">
    <text evidence="15">Lacks conserved residue(s) required for the propagation of feature annotation.</text>
</comment>
<keyword evidence="11 15" id="KW-0443">Lipid metabolism</keyword>
<dbReference type="AlphaFoldDB" id="A0A3Q2Z2W6"/>
<dbReference type="GO" id="GO:0008289">
    <property type="term" value="F:lipid binding"/>
    <property type="evidence" value="ECO:0007669"/>
    <property type="project" value="UniProtKB-KW"/>
</dbReference>
<dbReference type="GO" id="GO:0042761">
    <property type="term" value="P:very long-chain fatty acid biosynthetic process"/>
    <property type="evidence" value="ECO:0007669"/>
    <property type="project" value="TreeGrafter"/>
</dbReference>
<evidence type="ECO:0000256" key="3">
    <source>
        <dbReference type="ARBA" id="ARBA00008390"/>
    </source>
</evidence>
<keyword evidence="17" id="KW-1185">Reference proteome</keyword>
<comment type="subcellular location">
    <subcellularLocation>
        <location evidence="2">Cytoplasm</location>
    </subcellularLocation>
    <subcellularLocation>
        <location evidence="1">Membrane</location>
        <topology evidence="1">Multi-pass membrane protein</topology>
    </subcellularLocation>
</comment>
<comment type="catalytic activity">
    <reaction evidence="15">
        <text>a very-long-chain acyl-CoA + malonyl-CoA + H(+) = a very-long-chain 3-oxoacyl-CoA + CO2 + CoA</text>
        <dbReference type="Rhea" id="RHEA:32727"/>
        <dbReference type="ChEBI" id="CHEBI:15378"/>
        <dbReference type="ChEBI" id="CHEBI:16526"/>
        <dbReference type="ChEBI" id="CHEBI:57287"/>
        <dbReference type="ChEBI" id="CHEBI:57384"/>
        <dbReference type="ChEBI" id="CHEBI:90725"/>
        <dbReference type="ChEBI" id="CHEBI:90736"/>
        <dbReference type="EC" id="2.3.1.199"/>
    </reaction>
</comment>
<evidence type="ECO:0000313" key="17">
    <source>
        <dbReference type="Proteomes" id="UP000264820"/>
    </source>
</evidence>
<comment type="similarity">
    <text evidence="3">Belongs to the calycin superfamily. Fatty-acid binding protein (FABP) family.</text>
</comment>
<dbReference type="FunFam" id="2.40.128.20:FF:000006">
    <property type="entry name" value="Fatty acid-binding protein, liver"/>
    <property type="match status" value="1"/>
</dbReference>
<dbReference type="GO" id="GO:0030148">
    <property type="term" value="P:sphingolipid biosynthetic process"/>
    <property type="evidence" value="ECO:0007669"/>
    <property type="project" value="TreeGrafter"/>
</dbReference>
<dbReference type="PROSITE" id="PS01188">
    <property type="entry name" value="ELO"/>
    <property type="match status" value="1"/>
</dbReference>
<keyword evidence="9 15" id="KW-0276">Fatty acid metabolism</keyword>
<keyword evidence="7 15" id="KW-0808">Transferase</keyword>
<dbReference type="GO" id="GO:0005789">
    <property type="term" value="C:endoplasmic reticulum membrane"/>
    <property type="evidence" value="ECO:0007669"/>
    <property type="project" value="TreeGrafter"/>
</dbReference>
<feature type="transmembrane region" description="Helical" evidence="15">
    <location>
        <begin position="73"/>
        <end position="93"/>
    </location>
</feature>
<evidence type="ECO:0000256" key="13">
    <source>
        <dbReference type="ARBA" id="ARBA00023136"/>
    </source>
</evidence>
<name>A0A3Q2Z2W6_HIPCM</name>
<dbReference type="Pfam" id="PF01151">
    <property type="entry name" value="ELO"/>
    <property type="match status" value="1"/>
</dbReference>
<comment type="similarity">
    <text evidence="15">Belongs to the ELO family.</text>
</comment>
<evidence type="ECO:0000256" key="1">
    <source>
        <dbReference type="ARBA" id="ARBA00004141"/>
    </source>
</evidence>
<evidence type="ECO:0000256" key="4">
    <source>
        <dbReference type="ARBA" id="ARBA00022448"/>
    </source>
</evidence>